<gene>
    <name evidence="7" type="ORF">FIV46_14075</name>
</gene>
<dbReference type="AlphaFoldDB" id="A0A501PA81"/>
<evidence type="ECO:0000259" key="6">
    <source>
        <dbReference type="Pfam" id="PF01258"/>
    </source>
</evidence>
<keyword evidence="5" id="KW-0175">Coiled coil</keyword>
<dbReference type="PANTHER" id="PTHR33823:SF4">
    <property type="entry name" value="GENERAL STRESS PROTEIN 16O"/>
    <property type="match status" value="1"/>
</dbReference>
<keyword evidence="2" id="KW-0863">Zinc-finger</keyword>
<feature type="domain" description="Zinc finger DksA/TraR C4-type" evidence="6">
    <location>
        <begin position="79"/>
        <end position="108"/>
    </location>
</feature>
<evidence type="ECO:0000256" key="5">
    <source>
        <dbReference type="SAM" id="Coils"/>
    </source>
</evidence>
<evidence type="ECO:0000256" key="4">
    <source>
        <dbReference type="PROSITE-ProRule" id="PRU00510"/>
    </source>
</evidence>
<keyword evidence="8" id="KW-1185">Reference proteome</keyword>
<dbReference type="Pfam" id="PF01258">
    <property type="entry name" value="zf-dskA_traR"/>
    <property type="match status" value="1"/>
</dbReference>
<dbReference type="SUPFAM" id="SSF57716">
    <property type="entry name" value="Glucocorticoid receptor-like (DNA-binding domain)"/>
    <property type="match status" value="1"/>
</dbReference>
<dbReference type="PROSITE" id="PS51128">
    <property type="entry name" value="ZF_DKSA_2"/>
    <property type="match status" value="1"/>
</dbReference>
<protein>
    <submittedName>
        <fullName evidence="7">TraR/DksA family transcriptional regulator</fullName>
    </submittedName>
</protein>
<evidence type="ECO:0000313" key="7">
    <source>
        <dbReference type="EMBL" id="TPD57253.1"/>
    </source>
</evidence>
<dbReference type="GO" id="GO:0008270">
    <property type="term" value="F:zinc ion binding"/>
    <property type="evidence" value="ECO:0007669"/>
    <property type="project" value="UniProtKB-KW"/>
</dbReference>
<evidence type="ECO:0000313" key="8">
    <source>
        <dbReference type="Proteomes" id="UP000319148"/>
    </source>
</evidence>
<sequence length="108" mass="12506">MDIEIYRQKLLEMKKNLEELLAISEDGRATVELDQSKVGRLSRMNALQAQAMSKEVTRRRLQELRRIESALARMEEDEFGFCLTCGEEIEQERLALDPSVTQCQNCAR</sequence>
<keyword evidence="3" id="KW-0862">Zinc</keyword>
<proteinExistence type="predicted"/>
<dbReference type="RefSeq" id="WP_139941568.1">
    <property type="nucleotide sequence ID" value="NZ_JBHSYP010000005.1"/>
</dbReference>
<organism evidence="7 8">
    <name type="scientific">Emcibacter nanhaiensis</name>
    <dbReference type="NCBI Taxonomy" id="1505037"/>
    <lineage>
        <taxon>Bacteria</taxon>
        <taxon>Pseudomonadati</taxon>
        <taxon>Pseudomonadota</taxon>
        <taxon>Alphaproteobacteria</taxon>
        <taxon>Emcibacterales</taxon>
        <taxon>Emcibacteraceae</taxon>
        <taxon>Emcibacter</taxon>
    </lineage>
</organism>
<name>A0A501PA81_9PROT</name>
<comment type="caution">
    <text evidence="7">The sequence shown here is derived from an EMBL/GenBank/DDBJ whole genome shotgun (WGS) entry which is preliminary data.</text>
</comment>
<feature type="coiled-coil region" evidence="5">
    <location>
        <begin position="3"/>
        <end position="64"/>
    </location>
</feature>
<keyword evidence="1" id="KW-0479">Metal-binding</keyword>
<dbReference type="EMBL" id="VFIY01000018">
    <property type="protein sequence ID" value="TPD57253.1"/>
    <property type="molecule type" value="Genomic_DNA"/>
</dbReference>
<feature type="zinc finger region" description="dksA C4-type" evidence="4">
    <location>
        <begin position="82"/>
        <end position="106"/>
    </location>
</feature>
<dbReference type="Gene3D" id="1.20.120.910">
    <property type="entry name" value="DksA, coiled-coil domain"/>
    <property type="match status" value="1"/>
</dbReference>
<dbReference type="InterPro" id="IPR000962">
    <property type="entry name" value="Znf_DskA_TraR"/>
</dbReference>
<evidence type="ECO:0000256" key="2">
    <source>
        <dbReference type="ARBA" id="ARBA00022771"/>
    </source>
</evidence>
<reference evidence="8" key="1">
    <citation type="submission" date="2019-06" db="EMBL/GenBank/DDBJ databases">
        <title>The complete genome of Emcibacter congregatus ZYLT.</title>
        <authorList>
            <person name="Zhao Z."/>
        </authorList>
    </citation>
    <scope>NUCLEOTIDE SEQUENCE [LARGE SCALE GENOMIC DNA]</scope>
    <source>
        <strain evidence="8">MCCC 1A06723</strain>
    </source>
</reference>
<evidence type="ECO:0000256" key="1">
    <source>
        <dbReference type="ARBA" id="ARBA00022723"/>
    </source>
</evidence>
<dbReference type="OrthoDB" id="1121111at2"/>
<dbReference type="Proteomes" id="UP000319148">
    <property type="component" value="Unassembled WGS sequence"/>
</dbReference>
<evidence type="ECO:0000256" key="3">
    <source>
        <dbReference type="ARBA" id="ARBA00022833"/>
    </source>
</evidence>
<dbReference type="PANTHER" id="PTHR33823">
    <property type="entry name" value="RNA POLYMERASE-BINDING TRANSCRIPTION FACTOR DKSA-RELATED"/>
    <property type="match status" value="1"/>
</dbReference>
<accession>A0A501PA81</accession>